<evidence type="ECO:0000259" key="16">
    <source>
        <dbReference type="PROSITE" id="PS50053"/>
    </source>
</evidence>
<dbReference type="SMART" id="SM00249">
    <property type="entry name" value="PHD"/>
    <property type="match status" value="1"/>
</dbReference>
<evidence type="ECO:0000256" key="7">
    <source>
        <dbReference type="ARBA" id="ARBA00022786"/>
    </source>
</evidence>
<dbReference type="PROSITE" id="PS50016">
    <property type="entry name" value="ZF_PHD_2"/>
    <property type="match status" value="1"/>
</dbReference>
<evidence type="ECO:0000256" key="2">
    <source>
        <dbReference type="ARBA" id="ARBA00004906"/>
    </source>
</evidence>
<dbReference type="Gene3D" id="2.30.30.140">
    <property type="match status" value="1"/>
</dbReference>
<feature type="domain" description="YDG" evidence="18">
    <location>
        <begin position="394"/>
        <end position="557"/>
    </location>
</feature>
<dbReference type="PANTHER" id="PTHR14140">
    <property type="entry name" value="E3 UBIQUITIN-PROTEIN LIGASE UHRF-RELATED"/>
    <property type="match status" value="1"/>
</dbReference>
<dbReference type="GO" id="GO:0044027">
    <property type="term" value="P:negative regulation of gene expression via chromosomal CpG island methylation"/>
    <property type="evidence" value="ECO:0007669"/>
    <property type="project" value="TreeGrafter"/>
</dbReference>
<gene>
    <name evidence="20" type="primary">LOC112055461</name>
</gene>
<evidence type="ECO:0000256" key="11">
    <source>
        <dbReference type="ARBA" id="ARBA00023306"/>
    </source>
</evidence>
<dbReference type="UniPathway" id="UPA00143"/>
<dbReference type="CDD" id="cd20388">
    <property type="entry name" value="Tudor_UHRF_rpt2"/>
    <property type="match status" value="1"/>
</dbReference>
<evidence type="ECO:0000256" key="6">
    <source>
        <dbReference type="ARBA" id="ARBA00022771"/>
    </source>
</evidence>
<evidence type="ECO:0000256" key="13">
    <source>
        <dbReference type="PROSITE-ProRule" id="PRU00358"/>
    </source>
</evidence>
<dbReference type="InterPro" id="IPR021991">
    <property type="entry name" value="TTD_dom"/>
</dbReference>
<dbReference type="InterPro" id="IPR001841">
    <property type="entry name" value="Znf_RING"/>
</dbReference>
<dbReference type="InterPro" id="IPR013083">
    <property type="entry name" value="Znf_RING/FYVE/PHD"/>
</dbReference>
<evidence type="ECO:0000256" key="14">
    <source>
        <dbReference type="SAM" id="MobiDB-lite"/>
    </source>
</evidence>
<comment type="subcellular location">
    <subcellularLocation>
        <location evidence="13">Nucleus</location>
    </subcellularLocation>
</comment>
<dbReference type="PROSITE" id="PS51015">
    <property type="entry name" value="YDG"/>
    <property type="match status" value="1"/>
</dbReference>
<evidence type="ECO:0000259" key="18">
    <source>
        <dbReference type="PROSITE" id="PS51015"/>
    </source>
</evidence>
<reference evidence="20" key="1">
    <citation type="submission" date="2025-08" db="UniProtKB">
        <authorList>
            <consortium name="RefSeq"/>
        </authorList>
    </citation>
    <scope>IDENTIFICATION</scope>
</reference>
<evidence type="ECO:0000313" key="19">
    <source>
        <dbReference type="Proteomes" id="UP001652582"/>
    </source>
</evidence>
<dbReference type="Pfam" id="PF00628">
    <property type="entry name" value="PHD"/>
    <property type="match status" value="1"/>
</dbReference>
<keyword evidence="11" id="KW-0131">Cell cycle</keyword>
<keyword evidence="7" id="KW-0833">Ubl conjugation pathway</keyword>
<sequence length="777" mass="87352">MYVKVRFVGHPDVVIPVDSMLTKIEEFRLIILDKFKVQPERQHLIYSGKLLEDGYTFYDYNIRLNNVIQLIEKSLPGETKNSQATTKEVEKEEPNEEKIEYEDAISTFYKVGDLVDARESEGYWSEGKITRIVSDPKEQDNVSSNNSDVEDISNENILYQVTFDNNPDDPVFCKPSDVRPRARKVISPGDLKAGQTVMINFNLDKPGEVGYWYDFKVEQILKMKRTYNLIGTLYLGLESVPQNDTKVQVKDKIFAIEKPIPLEERSQEYIKKTSVAPPKRSSPFLCDKCRDDRDVDCKYCGCYTCAGKESPDEILLCDECEHGFHMKCLVPPLTAVPDDDWYCADCKRDVNDVVAPGAAQQAKKARAGPGRDWGRGMACVGRTKDSDMPADHFGPIPGIEVGMSWLYRIQVSETGLHRPSVAGIHGRANVGAFSIVLSGGYEDDVDNGNEFTYTGSGGRDLSGNKRTAGQSCDQEFSRSNQALACNCAAPLNPKGADAGAKWRDGKPVRVLRSVKMMKVSKYAPKEGIRYDGIYKVVKYYAEKGLAGFQVYKYHLRRDDPNPAPWEKKAKKYPIEYPDGYLEAKMKKDAGKQTLKTLLTSNDDADVSKSSDSLDNTISDITNTDSNRTRKRKRSMDDETKENDESEPIAKKASVLTSNSSQETLSLTEDEQNAINTDQKNAKLWQECLKINESRTKFIDQVQQVFRCIICQGLAISPVTTPCLHNFCLNCIKRAFKVTDSKSCPCCRQSLADFEITKNTHLMGALRIFLPGYDAAQK</sequence>
<dbReference type="PROSITE" id="PS50089">
    <property type="entry name" value="ZF_RING_2"/>
    <property type="match status" value="1"/>
</dbReference>
<dbReference type="SMART" id="SM00466">
    <property type="entry name" value="SRA"/>
    <property type="match status" value="1"/>
</dbReference>
<dbReference type="Gene3D" id="3.10.20.90">
    <property type="entry name" value="Phosphatidylinositol 3-kinase Catalytic Subunit, Chain A, domain 1"/>
    <property type="match status" value="1"/>
</dbReference>
<dbReference type="InterPro" id="IPR036987">
    <property type="entry name" value="SRA-YDG_sf"/>
</dbReference>
<keyword evidence="5" id="KW-0479">Metal-binding</keyword>
<protein>
    <recommendedName>
        <fullName evidence="3">RING-type E3 ubiquitin transferase</fullName>
        <ecNumber evidence="3">2.3.2.27</ecNumber>
    </recommendedName>
</protein>
<dbReference type="GeneID" id="112055461"/>
<dbReference type="AlphaFoldDB" id="A0A6J1P1Y5"/>
<evidence type="ECO:0000313" key="20">
    <source>
        <dbReference type="RefSeq" id="XP_023951353.2"/>
    </source>
</evidence>
<dbReference type="SMART" id="SM00184">
    <property type="entry name" value="RING"/>
    <property type="match status" value="2"/>
</dbReference>
<dbReference type="InterPro" id="IPR003105">
    <property type="entry name" value="SRA_YDG"/>
</dbReference>
<evidence type="ECO:0000256" key="8">
    <source>
        <dbReference type="ARBA" id="ARBA00022833"/>
    </source>
</evidence>
<dbReference type="Proteomes" id="UP001652582">
    <property type="component" value="Chromosome 22"/>
</dbReference>
<dbReference type="Gene3D" id="2.30.30.1150">
    <property type="match status" value="1"/>
</dbReference>
<name>A0A6J1P1Y5_BICAN</name>
<dbReference type="Gene3D" id="2.30.280.10">
    <property type="entry name" value="SRA-YDG"/>
    <property type="match status" value="1"/>
</dbReference>
<dbReference type="Pfam" id="PF13920">
    <property type="entry name" value="zf-C3HC4_3"/>
    <property type="match status" value="1"/>
</dbReference>
<evidence type="ECO:0000259" key="15">
    <source>
        <dbReference type="PROSITE" id="PS50016"/>
    </source>
</evidence>
<dbReference type="Gene3D" id="3.30.40.10">
    <property type="entry name" value="Zinc/RING finger domain, C3HC4 (zinc finger)"/>
    <property type="match status" value="1"/>
</dbReference>
<dbReference type="GO" id="GO:0003677">
    <property type="term" value="F:DNA binding"/>
    <property type="evidence" value="ECO:0007669"/>
    <property type="project" value="UniProtKB-KW"/>
</dbReference>
<dbReference type="Pfam" id="PF02182">
    <property type="entry name" value="SAD_SRA"/>
    <property type="match status" value="1"/>
</dbReference>
<dbReference type="GO" id="GO:0008270">
    <property type="term" value="F:zinc ion binding"/>
    <property type="evidence" value="ECO:0007669"/>
    <property type="project" value="UniProtKB-KW"/>
</dbReference>
<dbReference type="InterPro" id="IPR019787">
    <property type="entry name" value="Znf_PHD-finger"/>
</dbReference>
<dbReference type="Pfam" id="PF12148">
    <property type="entry name" value="TTD"/>
    <property type="match status" value="1"/>
</dbReference>
<dbReference type="Pfam" id="PF00240">
    <property type="entry name" value="ubiquitin"/>
    <property type="match status" value="1"/>
</dbReference>
<evidence type="ECO:0000256" key="5">
    <source>
        <dbReference type="ARBA" id="ARBA00022723"/>
    </source>
</evidence>
<keyword evidence="9" id="KW-0238">DNA-binding</keyword>
<proteinExistence type="predicted"/>
<evidence type="ECO:0000256" key="3">
    <source>
        <dbReference type="ARBA" id="ARBA00012483"/>
    </source>
</evidence>
<keyword evidence="6 12" id="KW-0863">Zinc-finger</keyword>
<evidence type="ECO:0000256" key="1">
    <source>
        <dbReference type="ARBA" id="ARBA00000900"/>
    </source>
</evidence>
<organism evidence="19 20">
    <name type="scientific">Bicyclus anynana</name>
    <name type="common">Squinting bush brown butterfly</name>
    <dbReference type="NCBI Taxonomy" id="110368"/>
    <lineage>
        <taxon>Eukaryota</taxon>
        <taxon>Metazoa</taxon>
        <taxon>Ecdysozoa</taxon>
        <taxon>Arthropoda</taxon>
        <taxon>Hexapoda</taxon>
        <taxon>Insecta</taxon>
        <taxon>Pterygota</taxon>
        <taxon>Neoptera</taxon>
        <taxon>Endopterygota</taxon>
        <taxon>Lepidoptera</taxon>
        <taxon>Glossata</taxon>
        <taxon>Ditrysia</taxon>
        <taxon>Papilionoidea</taxon>
        <taxon>Nymphalidae</taxon>
        <taxon>Satyrinae</taxon>
        <taxon>Satyrini</taxon>
        <taxon>Mycalesina</taxon>
        <taxon>Bicyclus</taxon>
    </lineage>
</organism>
<dbReference type="CDD" id="cd20387">
    <property type="entry name" value="Tudor_UHRF_rpt1"/>
    <property type="match status" value="1"/>
</dbReference>
<evidence type="ECO:0000256" key="4">
    <source>
        <dbReference type="ARBA" id="ARBA00022679"/>
    </source>
</evidence>
<comment type="pathway">
    <text evidence="2">Protein modification; protein ubiquitination.</text>
</comment>
<evidence type="ECO:0000256" key="12">
    <source>
        <dbReference type="PROSITE-ProRule" id="PRU00175"/>
    </source>
</evidence>
<comment type="catalytic activity">
    <reaction evidence="1">
        <text>S-ubiquitinyl-[E2 ubiquitin-conjugating enzyme]-L-cysteine + [acceptor protein]-L-lysine = [E2 ubiquitin-conjugating enzyme]-L-cysteine + N(6)-ubiquitinyl-[acceptor protein]-L-lysine.</text>
        <dbReference type="EC" id="2.3.2.27"/>
    </reaction>
</comment>
<dbReference type="OrthoDB" id="2270193at2759"/>
<feature type="domain" description="PHD-type" evidence="15">
    <location>
        <begin position="283"/>
        <end position="349"/>
    </location>
</feature>
<dbReference type="GO" id="GO:0061630">
    <property type="term" value="F:ubiquitin protein ligase activity"/>
    <property type="evidence" value="ECO:0007669"/>
    <property type="project" value="UniProtKB-EC"/>
</dbReference>
<dbReference type="PANTHER" id="PTHR14140:SF45">
    <property type="entry name" value="RING-TYPE E3 UBIQUITIN TRANSFERASE"/>
    <property type="match status" value="1"/>
</dbReference>
<dbReference type="SUPFAM" id="SSF88697">
    <property type="entry name" value="PUA domain-like"/>
    <property type="match status" value="1"/>
</dbReference>
<keyword evidence="4" id="KW-0808">Transferase</keyword>
<dbReference type="KEGG" id="bany:112055461"/>
<dbReference type="SUPFAM" id="SSF57850">
    <property type="entry name" value="RING/U-box"/>
    <property type="match status" value="1"/>
</dbReference>
<dbReference type="SMART" id="SM00213">
    <property type="entry name" value="UBQ"/>
    <property type="match status" value="1"/>
</dbReference>
<evidence type="ECO:0000256" key="9">
    <source>
        <dbReference type="ARBA" id="ARBA00023125"/>
    </source>
</evidence>
<accession>A0A6J1P1Y5</accession>
<dbReference type="InterPro" id="IPR001965">
    <property type="entry name" value="Znf_PHD"/>
</dbReference>
<feature type="domain" description="RING-type" evidence="17">
    <location>
        <begin position="707"/>
        <end position="747"/>
    </location>
</feature>
<dbReference type="InterPro" id="IPR045134">
    <property type="entry name" value="UHRF1/2-like"/>
</dbReference>
<keyword evidence="10 13" id="KW-0539">Nucleus</keyword>
<keyword evidence="8" id="KW-0862">Zinc</keyword>
<keyword evidence="19" id="KW-1185">Reference proteome</keyword>
<feature type="compositionally biased region" description="Polar residues" evidence="14">
    <location>
        <begin position="654"/>
        <end position="670"/>
    </location>
</feature>
<dbReference type="GO" id="GO:0016567">
    <property type="term" value="P:protein ubiquitination"/>
    <property type="evidence" value="ECO:0007669"/>
    <property type="project" value="UniProtKB-UniPathway"/>
</dbReference>
<dbReference type="InterPro" id="IPR011011">
    <property type="entry name" value="Znf_FYVE_PHD"/>
</dbReference>
<dbReference type="PROSITE" id="PS00518">
    <property type="entry name" value="ZF_RING_1"/>
    <property type="match status" value="1"/>
</dbReference>
<dbReference type="SUPFAM" id="SSF54236">
    <property type="entry name" value="Ubiquitin-like"/>
    <property type="match status" value="1"/>
</dbReference>
<feature type="compositionally biased region" description="Polar residues" evidence="14">
    <location>
        <begin position="602"/>
        <end position="625"/>
    </location>
</feature>
<feature type="region of interest" description="Disordered" evidence="14">
    <location>
        <begin position="602"/>
        <end position="670"/>
    </location>
</feature>
<dbReference type="InterPro" id="IPR029071">
    <property type="entry name" value="Ubiquitin-like_domsf"/>
</dbReference>
<dbReference type="SUPFAM" id="SSF57903">
    <property type="entry name" value="FYVE/PHD zinc finger"/>
    <property type="match status" value="1"/>
</dbReference>
<feature type="domain" description="Ubiquitin-like" evidence="16">
    <location>
        <begin position="1"/>
        <end position="77"/>
    </location>
</feature>
<dbReference type="RefSeq" id="XP_023951353.2">
    <property type="nucleotide sequence ID" value="XM_024095585.2"/>
</dbReference>
<dbReference type="InterPro" id="IPR015947">
    <property type="entry name" value="PUA-like_sf"/>
</dbReference>
<dbReference type="InterPro" id="IPR017907">
    <property type="entry name" value="Znf_RING_CS"/>
</dbReference>
<dbReference type="PROSITE" id="PS50053">
    <property type="entry name" value="UBIQUITIN_2"/>
    <property type="match status" value="1"/>
</dbReference>
<evidence type="ECO:0000256" key="10">
    <source>
        <dbReference type="ARBA" id="ARBA00023242"/>
    </source>
</evidence>
<dbReference type="InterPro" id="IPR000626">
    <property type="entry name" value="Ubiquitin-like_dom"/>
</dbReference>
<dbReference type="EC" id="2.3.2.27" evidence="3"/>
<evidence type="ECO:0000259" key="17">
    <source>
        <dbReference type="PROSITE" id="PS50089"/>
    </source>
</evidence>
<dbReference type="GO" id="GO:0005634">
    <property type="term" value="C:nucleus"/>
    <property type="evidence" value="ECO:0007669"/>
    <property type="project" value="UniProtKB-SubCell"/>
</dbReference>